<comment type="similarity">
    <text evidence="11">Belongs to the CysZ family.</text>
</comment>
<evidence type="ECO:0000313" key="13">
    <source>
        <dbReference type="Proteomes" id="UP001596422"/>
    </source>
</evidence>
<evidence type="ECO:0000256" key="2">
    <source>
        <dbReference type="ARBA" id="ARBA00022448"/>
    </source>
</evidence>
<keyword evidence="7 11" id="KW-1133">Transmembrane helix</keyword>
<gene>
    <name evidence="11 12" type="primary">cysZ</name>
    <name evidence="12" type="ORF">ACFQDL_11590</name>
</gene>
<organism evidence="12 13">
    <name type="scientific">Marinobacterium aestuariivivens</name>
    <dbReference type="NCBI Taxonomy" id="1698799"/>
    <lineage>
        <taxon>Bacteria</taxon>
        <taxon>Pseudomonadati</taxon>
        <taxon>Pseudomonadota</taxon>
        <taxon>Gammaproteobacteria</taxon>
        <taxon>Oceanospirillales</taxon>
        <taxon>Oceanospirillaceae</taxon>
        <taxon>Marinobacterium</taxon>
    </lineage>
</organism>
<dbReference type="Pfam" id="PF07264">
    <property type="entry name" value="EI24"/>
    <property type="match status" value="1"/>
</dbReference>
<name>A0ABW1ZZK3_9GAMM</name>
<evidence type="ECO:0000256" key="3">
    <source>
        <dbReference type="ARBA" id="ARBA00022475"/>
    </source>
</evidence>
<evidence type="ECO:0000256" key="9">
    <source>
        <dbReference type="ARBA" id="ARBA00023136"/>
    </source>
</evidence>
<evidence type="ECO:0000256" key="5">
    <source>
        <dbReference type="ARBA" id="ARBA00022605"/>
    </source>
</evidence>
<keyword evidence="9 11" id="KW-0472">Membrane</keyword>
<feature type="transmembrane region" description="Helical" evidence="11">
    <location>
        <begin position="142"/>
        <end position="161"/>
    </location>
</feature>
<evidence type="ECO:0000256" key="8">
    <source>
        <dbReference type="ARBA" id="ARBA00023032"/>
    </source>
</evidence>
<keyword evidence="10 11" id="KW-0198">Cysteine biosynthesis</keyword>
<evidence type="ECO:0000256" key="11">
    <source>
        <dbReference type="HAMAP-Rule" id="MF_00468"/>
    </source>
</evidence>
<keyword evidence="8 11" id="KW-0764">Sulfate transport</keyword>
<dbReference type="NCBIfam" id="NF003433">
    <property type="entry name" value="PRK04949.1"/>
    <property type="match status" value="1"/>
</dbReference>
<proteinExistence type="inferred from homology"/>
<dbReference type="InterPro" id="IPR050480">
    <property type="entry name" value="CysZ-like"/>
</dbReference>
<dbReference type="EMBL" id="JBHSWE010000001">
    <property type="protein sequence ID" value="MFC6670649.1"/>
    <property type="molecule type" value="Genomic_DNA"/>
</dbReference>
<dbReference type="PANTHER" id="PTHR37468:SF1">
    <property type="entry name" value="SULFATE TRANSPORTER CYSZ"/>
    <property type="match status" value="1"/>
</dbReference>
<keyword evidence="6 11" id="KW-0812">Transmembrane</keyword>
<keyword evidence="3 11" id="KW-1003">Cell membrane</keyword>
<evidence type="ECO:0000256" key="1">
    <source>
        <dbReference type="ARBA" id="ARBA00004141"/>
    </source>
</evidence>
<dbReference type="Proteomes" id="UP001596422">
    <property type="component" value="Unassembled WGS sequence"/>
</dbReference>
<keyword evidence="5 11" id="KW-0028">Amino-acid biosynthesis</keyword>
<sequence length="256" mass="28909">MKGNPLRGAGYLLRGLQMLPDPSIRHFVIIPLLVNILLFGGAIWLLLEQFGFWVDYLINQLLPDWEWLEFLRYLLWPLLALLVLVLVYYSFTIVANFIAAPFNGFLAEKVERQLRGVAVGDEGWKALLAMVPRTIQRELAKLAYYLPRVLLLLVLTFIPVIGLLSPLLWFLFGAWMMSIQYCDYPMDNNRVSFAQMKQLLKSERLTAVGFGGLIQVGMMIPLLNLVLMPAAVVGATLYWVEEHAPVVGGGTALRTS</sequence>
<feature type="transmembrane region" description="Helical" evidence="11">
    <location>
        <begin position="205"/>
        <end position="227"/>
    </location>
</feature>
<dbReference type="InterPro" id="IPR059112">
    <property type="entry name" value="CysZ/EI24"/>
</dbReference>
<keyword evidence="13" id="KW-1185">Reference proteome</keyword>
<comment type="function">
    <text evidence="11">High affinity, high specificity proton-dependent sulfate transporter, which mediates sulfate uptake. Provides the sulfur source for the cysteine synthesis pathway.</text>
</comment>
<evidence type="ECO:0000256" key="4">
    <source>
        <dbReference type="ARBA" id="ARBA00022519"/>
    </source>
</evidence>
<comment type="caution">
    <text evidence="12">The sequence shown here is derived from an EMBL/GenBank/DDBJ whole genome shotgun (WGS) entry which is preliminary data.</text>
</comment>
<dbReference type="HAMAP" id="MF_00468">
    <property type="entry name" value="CysZ"/>
    <property type="match status" value="1"/>
</dbReference>
<keyword evidence="2 11" id="KW-0813">Transport</keyword>
<comment type="subcellular location">
    <subcellularLocation>
        <location evidence="11">Cell inner membrane</location>
        <topology evidence="11">Multi-pass membrane protein</topology>
    </subcellularLocation>
    <subcellularLocation>
        <location evidence="1">Membrane</location>
        <topology evidence="1">Multi-pass membrane protein</topology>
    </subcellularLocation>
</comment>
<accession>A0ABW1ZZK3</accession>
<feature type="transmembrane region" description="Helical" evidence="11">
    <location>
        <begin position="27"/>
        <end position="47"/>
    </location>
</feature>
<evidence type="ECO:0000313" key="12">
    <source>
        <dbReference type="EMBL" id="MFC6670649.1"/>
    </source>
</evidence>
<dbReference type="RefSeq" id="WP_379909152.1">
    <property type="nucleotide sequence ID" value="NZ_JBHSWE010000001.1"/>
</dbReference>
<evidence type="ECO:0000256" key="10">
    <source>
        <dbReference type="ARBA" id="ARBA00023192"/>
    </source>
</evidence>
<keyword evidence="4 11" id="KW-0997">Cell inner membrane</keyword>
<protein>
    <recommendedName>
        <fullName evidence="11">Sulfate transporter CysZ</fullName>
    </recommendedName>
</protein>
<feature type="transmembrane region" description="Helical" evidence="11">
    <location>
        <begin position="73"/>
        <end position="99"/>
    </location>
</feature>
<reference evidence="13" key="1">
    <citation type="journal article" date="2019" name="Int. J. Syst. Evol. Microbiol.">
        <title>The Global Catalogue of Microorganisms (GCM) 10K type strain sequencing project: providing services to taxonomists for standard genome sequencing and annotation.</title>
        <authorList>
            <consortium name="The Broad Institute Genomics Platform"/>
            <consortium name="The Broad Institute Genome Sequencing Center for Infectious Disease"/>
            <person name="Wu L."/>
            <person name="Ma J."/>
        </authorList>
    </citation>
    <scope>NUCLEOTIDE SEQUENCE [LARGE SCALE GENOMIC DNA]</scope>
    <source>
        <strain evidence="13">NBRC 111756</strain>
    </source>
</reference>
<evidence type="ECO:0000256" key="6">
    <source>
        <dbReference type="ARBA" id="ARBA00022692"/>
    </source>
</evidence>
<dbReference type="InterPro" id="IPR022985">
    <property type="entry name" value="Sulfate_CysZ"/>
</dbReference>
<dbReference type="PANTHER" id="PTHR37468">
    <property type="entry name" value="SULFATE TRANSPORTER CYSZ"/>
    <property type="match status" value="1"/>
</dbReference>
<evidence type="ECO:0000256" key="7">
    <source>
        <dbReference type="ARBA" id="ARBA00022989"/>
    </source>
</evidence>